<organism evidence="1 2">
    <name type="scientific">Enhygromyxa salina</name>
    <dbReference type="NCBI Taxonomy" id="215803"/>
    <lineage>
        <taxon>Bacteria</taxon>
        <taxon>Pseudomonadati</taxon>
        <taxon>Myxococcota</taxon>
        <taxon>Polyangia</taxon>
        <taxon>Nannocystales</taxon>
        <taxon>Nannocystaceae</taxon>
        <taxon>Enhygromyxa</taxon>
    </lineage>
</organism>
<dbReference type="EMBL" id="PVNL01000049">
    <property type="protein sequence ID" value="PRQ07805.1"/>
    <property type="molecule type" value="Genomic_DNA"/>
</dbReference>
<proteinExistence type="predicted"/>
<evidence type="ECO:0000313" key="2">
    <source>
        <dbReference type="Proteomes" id="UP000238823"/>
    </source>
</evidence>
<reference evidence="1 2" key="1">
    <citation type="submission" date="2018-03" db="EMBL/GenBank/DDBJ databases">
        <title>Draft Genome Sequences of the Obligatory Marine Myxobacteria Enhygromyxa salina SWB007.</title>
        <authorList>
            <person name="Poehlein A."/>
            <person name="Moghaddam J.A."/>
            <person name="Harms H."/>
            <person name="Alanjari M."/>
            <person name="Koenig G.M."/>
            <person name="Daniel R."/>
            <person name="Schaeberle T.F."/>
        </authorList>
    </citation>
    <scope>NUCLEOTIDE SEQUENCE [LARGE SCALE GENOMIC DNA]</scope>
    <source>
        <strain evidence="1 2">SWB007</strain>
    </source>
</reference>
<accession>A0A2S9YRT1</accession>
<evidence type="ECO:0000313" key="1">
    <source>
        <dbReference type="EMBL" id="PRQ07805.1"/>
    </source>
</evidence>
<protein>
    <submittedName>
        <fullName evidence="1">Uncharacterized protein</fullName>
    </submittedName>
</protein>
<dbReference type="RefSeq" id="WP_106089504.1">
    <property type="nucleotide sequence ID" value="NZ_PVNL01000049.1"/>
</dbReference>
<gene>
    <name evidence="1" type="ORF">ENSA7_24770</name>
</gene>
<comment type="caution">
    <text evidence="1">The sequence shown here is derived from an EMBL/GenBank/DDBJ whole genome shotgun (WGS) entry which is preliminary data.</text>
</comment>
<dbReference type="AlphaFoldDB" id="A0A2S9YRT1"/>
<name>A0A2S9YRT1_9BACT</name>
<dbReference type="OrthoDB" id="9775927at2"/>
<dbReference type="Proteomes" id="UP000238823">
    <property type="component" value="Unassembled WGS sequence"/>
</dbReference>
<sequence>MLELSIDAGAEPAVFAVLAGVSEHPSDERVARLIGFVASELQVDASADVDSAPTPAQLAALITDEPARAAVLQRLVLAAMLVPPLTATRLDRLEAYAAALGRADEPALHDLRRTLEGRHRRLTAALMPRFPPTERLEAAWRRGGFGERWRFIKAVVRLGDRRTAARYQGLAELPPGTLGRDFFEHCQTNGFRLPGQRGGLPEPMVFHDMGHVLVGAPTDIDGEIRMAGFEAGCMGAGGFTMLEFSLLLFNLGAKLPTDAAPAVAQVDVGILLDSYVSGRRTGFDLLAWDPWADVGEPVTALRERYGIA</sequence>